<dbReference type="Proteomes" id="UP000261480">
    <property type="component" value="Unplaced"/>
</dbReference>
<dbReference type="STRING" id="48701.ENSPMEP00000001486"/>
<dbReference type="AlphaFoldDB" id="A0A3B3WF36"/>
<proteinExistence type="predicted"/>
<reference evidence="1" key="2">
    <citation type="submission" date="2025-09" db="UniProtKB">
        <authorList>
            <consortium name="Ensembl"/>
        </authorList>
    </citation>
    <scope>IDENTIFICATION</scope>
</reference>
<reference evidence="1" key="1">
    <citation type="submission" date="2025-08" db="UniProtKB">
        <authorList>
            <consortium name="Ensembl"/>
        </authorList>
    </citation>
    <scope>IDENTIFICATION</scope>
</reference>
<evidence type="ECO:0000313" key="2">
    <source>
        <dbReference type="Proteomes" id="UP000261480"/>
    </source>
</evidence>
<organism evidence="1 2">
    <name type="scientific">Poecilia mexicana</name>
    <dbReference type="NCBI Taxonomy" id="48701"/>
    <lineage>
        <taxon>Eukaryota</taxon>
        <taxon>Metazoa</taxon>
        <taxon>Chordata</taxon>
        <taxon>Craniata</taxon>
        <taxon>Vertebrata</taxon>
        <taxon>Euteleostomi</taxon>
        <taxon>Actinopterygii</taxon>
        <taxon>Neopterygii</taxon>
        <taxon>Teleostei</taxon>
        <taxon>Neoteleostei</taxon>
        <taxon>Acanthomorphata</taxon>
        <taxon>Ovalentaria</taxon>
        <taxon>Atherinomorphae</taxon>
        <taxon>Cyprinodontiformes</taxon>
        <taxon>Poeciliidae</taxon>
        <taxon>Poeciliinae</taxon>
        <taxon>Poecilia</taxon>
    </lineage>
</organism>
<accession>A0A3B3WF36</accession>
<keyword evidence="2" id="KW-1185">Reference proteome</keyword>
<protein>
    <submittedName>
        <fullName evidence="1">Uncharacterized protein</fullName>
    </submittedName>
</protein>
<name>A0A3B3WF36_9TELE</name>
<dbReference type="Ensembl" id="ENSPMET00000014111.1">
    <property type="protein sequence ID" value="ENSPMEP00000001486.1"/>
    <property type="gene ID" value="ENSPMEG00000002415.1"/>
</dbReference>
<evidence type="ECO:0000313" key="1">
    <source>
        <dbReference type="Ensembl" id="ENSPMEP00000001486.1"/>
    </source>
</evidence>
<sequence length="182" mass="21104">QVLSLPLGLFKVKFQPEENNLSQQEVKTLEELQTDNSIIIKPADKGSVTVIMDKSDYQWEVNRQLADGEYYQPLSKPIYPETKIIIQHLLKKLKEQKVLNRKQILSLTGTDPPRPRYFYLLPKIHKDPSDWAKPFLIPKGRPIVSDCSSESYGSAKLLDFYLNPISQKHPNILCKQSRKWIK</sequence>